<sequence length="90" mass="9749">MAEEFNSSAAATATATTRTKKSLWPSVLRWIPSSTDHIIDAEKRLLSIVKTPYTQEHVNIGTGPPGSKPPSNECPVRSITPHTLWAGPVL</sequence>
<reference evidence="2" key="1">
    <citation type="journal article" date="2023" name="bioRxiv">
        <title>Improved chromosome-level genome assembly for marigold (Tagetes erecta).</title>
        <authorList>
            <person name="Jiang F."/>
            <person name="Yuan L."/>
            <person name="Wang S."/>
            <person name="Wang H."/>
            <person name="Xu D."/>
            <person name="Wang A."/>
            <person name="Fan W."/>
        </authorList>
    </citation>
    <scope>NUCLEOTIDE SEQUENCE</scope>
    <source>
        <strain evidence="2">WSJ</strain>
        <tissue evidence="2">Leaf</tissue>
    </source>
</reference>
<evidence type="ECO:0000256" key="1">
    <source>
        <dbReference type="SAM" id="MobiDB-lite"/>
    </source>
</evidence>
<gene>
    <name evidence="2" type="ORF">QVD17_10546</name>
</gene>
<feature type="region of interest" description="Disordered" evidence="1">
    <location>
        <begin position="59"/>
        <end position="78"/>
    </location>
</feature>
<comment type="caution">
    <text evidence="2">The sequence shown here is derived from an EMBL/GenBank/DDBJ whole genome shotgun (WGS) entry which is preliminary data.</text>
</comment>
<feature type="region of interest" description="Disordered" evidence="1">
    <location>
        <begin position="1"/>
        <end position="21"/>
    </location>
</feature>
<name>A0AAD8L856_TARER</name>
<evidence type="ECO:0000313" key="3">
    <source>
        <dbReference type="Proteomes" id="UP001229421"/>
    </source>
</evidence>
<protein>
    <submittedName>
        <fullName evidence="2">Uncharacterized protein</fullName>
    </submittedName>
</protein>
<accession>A0AAD8L856</accession>
<dbReference type="AlphaFoldDB" id="A0AAD8L856"/>
<evidence type="ECO:0000313" key="2">
    <source>
        <dbReference type="EMBL" id="KAK1433632.1"/>
    </source>
</evidence>
<dbReference type="EMBL" id="JAUHHV010000002">
    <property type="protein sequence ID" value="KAK1433632.1"/>
    <property type="molecule type" value="Genomic_DNA"/>
</dbReference>
<dbReference type="Proteomes" id="UP001229421">
    <property type="component" value="Unassembled WGS sequence"/>
</dbReference>
<keyword evidence="3" id="KW-1185">Reference proteome</keyword>
<organism evidence="2 3">
    <name type="scientific">Tagetes erecta</name>
    <name type="common">African marigold</name>
    <dbReference type="NCBI Taxonomy" id="13708"/>
    <lineage>
        <taxon>Eukaryota</taxon>
        <taxon>Viridiplantae</taxon>
        <taxon>Streptophyta</taxon>
        <taxon>Embryophyta</taxon>
        <taxon>Tracheophyta</taxon>
        <taxon>Spermatophyta</taxon>
        <taxon>Magnoliopsida</taxon>
        <taxon>eudicotyledons</taxon>
        <taxon>Gunneridae</taxon>
        <taxon>Pentapetalae</taxon>
        <taxon>asterids</taxon>
        <taxon>campanulids</taxon>
        <taxon>Asterales</taxon>
        <taxon>Asteraceae</taxon>
        <taxon>Asteroideae</taxon>
        <taxon>Heliantheae alliance</taxon>
        <taxon>Tageteae</taxon>
        <taxon>Tagetes</taxon>
    </lineage>
</organism>
<proteinExistence type="predicted"/>